<keyword evidence="3" id="KW-0479">Metal-binding</keyword>
<dbReference type="PANTHER" id="PTHR33794:SF1">
    <property type="entry name" value="BACILLOLYSIN"/>
    <property type="match status" value="1"/>
</dbReference>
<proteinExistence type="inferred from homology"/>
<evidence type="ECO:0000256" key="9">
    <source>
        <dbReference type="SAM" id="SignalP"/>
    </source>
</evidence>
<evidence type="ECO:0000256" key="8">
    <source>
        <dbReference type="PIRSR" id="PIRSR623612-1"/>
    </source>
</evidence>
<feature type="domain" description="FTP" evidence="12">
    <location>
        <begin position="91"/>
        <end position="132"/>
    </location>
</feature>
<dbReference type="Gene3D" id="1.10.390.10">
    <property type="entry name" value="Neutral Protease Domain 2"/>
    <property type="match status" value="1"/>
</dbReference>
<feature type="domain" description="Peptidase M4" evidence="10">
    <location>
        <begin position="249"/>
        <end position="404"/>
    </location>
</feature>
<dbReference type="GO" id="GO:0046872">
    <property type="term" value="F:metal ion binding"/>
    <property type="evidence" value="ECO:0007669"/>
    <property type="project" value="UniProtKB-KW"/>
</dbReference>
<feature type="domain" description="Peptidase M4 C-terminal" evidence="11">
    <location>
        <begin position="408"/>
        <end position="562"/>
    </location>
</feature>
<evidence type="ECO:0000256" key="3">
    <source>
        <dbReference type="ARBA" id="ARBA00022723"/>
    </source>
</evidence>
<feature type="chain" id="PRO_5031573021" evidence="9">
    <location>
        <begin position="38"/>
        <end position="901"/>
    </location>
</feature>
<keyword evidence="14" id="KW-1185">Reference proteome</keyword>
<dbReference type="Pfam" id="PF02868">
    <property type="entry name" value="Peptidase_M4_C"/>
    <property type="match status" value="1"/>
</dbReference>
<gene>
    <name evidence="13" type="ORF">F4556_000051</name>
</gene>
<dbReference type="AlphaFoldDB" id="A0A7W7S7W4"/>
<dbReference type="CDD" id="cd09597">
    <property type="entry name" value="M4_TLP"/>
    <property type="match status" value="1"/>
</dbReference>
<dbReference type="Gene3D" id="3.10.170.10">
    <property type="match status" value="1"/>
</dbReference>
<name>A0A7W7S7W4_9ACTN</name>
<dbReference type="InterPro" id="IPR050728">
    <property type="entry name" value="Zinc_Metalloprotease_M4"/>
</dbReference>
<dbReference type="PANTHER" id="PTHR33794">
    <property type="entry name" value="BACILLOLYSIN"/>
    <property type="match status" value="1"/>
</dbReference>
<dbReference type="SUPFAM" id="SSF55486">
    <property type="entry name" value="Metalloproteases ('zincins'), catalytic domain"/>
    <property type="match status" value="1"/>
</dbReference>
<feature type="active site" description="Proton donor" evidence="8">
    <location>
        <position position="489"/>
    </location>
</feature>
<evidence type="ECO:0000259" key="12">
    <source>
        <dbReference type="Pfam" id="PF07504"/>
    </source>
</evidence>
<dbReference type="Pfam" id="PF07504">
    <property type="entry name" value="FTP"/>
    <property type="match status" value="1"/>
</dbReference>
<comment type="similarity">
    <text evidence="1">Belongs to the peptidase M4 family.</text>
</comment>
<evidence type="ECO:0000256" key="5">
    <source>
        <dbReference type="ARBA" id="ARBA00022801"/>
    </source>
</evidence>
<organism evidence="13 14">
    <name type="scientific">Kitasatospora gansuensis</name>
    <dbReference type="NCBI Taxonomy" id="258050"/>
    <lineage>
        <taxon>Bacteria</taxon>
        <taxon>Bacillati</taxon>
        <taxon>Actinomycetota</taxon>
        <taxon>Actinomycetes</taxon>
        <taxon>Kitasatosporales</taxon>
        <taxon>Streptomycetaceae</taxon>
        <taxon>Kitasatospora</taxon>
    </lineage>
</organism>
<evidence type="ECO:0000313" key="13">
    <source>
        <dbReference type="EMBL" id="MBB4944516.1"/>
    </source>
</evidence>
<evidence type="ECO:0000256" key="1">
    <source>
        <dbReference type="ARBA" id="ARBA00009388"/>
    </source>
</evidence>
<dbReference type="Pfam" id="PF01447">
    <property type="entry name" value="Peptidase_M4"/>
    <property type="match status" value="1"/>
</dbReference>
<keyword evidence="2" id="KW-0645">Protease</keyword>
<evidence type="ECO:0000256" key="6">
    <source>
        <dbReference type="ARBA" id="ARBA00022833"/>
    </source>
</evidence>
<dbReference type="Proteomes" id="UP000573327">
    <property type="component" value="Unassembled WGS sequence"/>
</dbReference>
<dbReference type="InterPro" id="IPR013856">
    <property type="entry name" value="Peptidase_M4_domain"/>
</dbReference>
<keyword evidence="7" id="KW-0482">Metalloprotease</keyword>
<dbReference type="InterPro" id="IPR027268">
    <property type="entry name" value="Peptidase_M4/M1_CTD_sf"/>
</dbReference>
<dbReference type="RefSeq" id="WP_184910522.1">
    <property type="nucleotide sequence ID" value="NZ_JACHJR010000001.1"/>
</dbReference>
<dbReference type="EMBL" id="JACHJR010000001">
    <property type="protein sequence ID" value="MBB4944516.1"/>
    <property type="molecule type" value="Genomic_DNA"/>
</dbReference>
<evidence type="ECO:0000313" key="14">
    <source>
        <dbReference type="Proteomes" id="UP000573327"/>
    </source>
</evidence>
<protein>
    <submittedName>
        <fullName evidence="13">Bacillolysin</fullName>
        <ecNumber evidence="13">3.4.24.28</ecNumber>
    </submittedName>
</protein>
<dbReference type="PRINTS" id="PR00730">
    <property type="entry name" value="THERMOLYSIN"/>
</dbReference>
<keyword evidence="6" id="KW-0862">Zinc</keyword>
<evidence type="ECO:0000256" key="2">
    <source>
        <dbReference type="ARBA" id="ARBA00022670"/>
    </source>
</evidence>
<comment type="caution">
    <text evidence="13">The sequence shown here is derived from an EMBL/GenBank/DDBJ whole genome shotgun (WGS) entry which is preliminary data.</text>
</comment>
<dbReference type="InterPro" id="IPR011096">
    <property type="entry name" value="FTP_domain"/>
</dbReference>
<dbReference type="Gene3D" id="3.10.450.490">
    <property type="match status" value="1"/>
</dbReference>
<keyword evidence="5 13" id="KW-0378">Hydrolase</keyword>
<evidence type="ECO:0000256" key="4">
    <source>
        <dbReference type="ARBA" id="ARBA00022729"/>
    </source>
</evidence>
<sequence>MEDLSVPHPSRTPKALGLAVTAALSLTLAAPAAPAAAAPDPDPVPALVAGRETAAPQLVTGLAERAEGTPAAAALAQLAAHPERYRIDPGQLTEVGTERTADGRHTVRFQQYHGGVPVLGAQYLVRLTGAGADQRVESAGGKYFTGLTAPTTAAVPDAMLRGLALGSLADPRARSGATAEDHGLVVLPGGTGRLARHFTVRSSTRRPDGRPTTREVYVDATVGGIALAHDARAPYPAGTRAATVGVPATGTATDAYGRRVQVNTTRLPDGSHQLVDRTRPATITTYDAAGRDLVDFVGGLPADLRPAASPTADFPAATGTGGATDAHLNAGLVYDFYRDRLGREGLDGKGAPIVSLVNMTNDGEPIINASWDGSMMTYGGGGPKYHSFAVALDIAGHEMTHGVIDHTAALVNAGQSGAMNEALADYFGNAVEVTARGMAMTDPKAALLGEAVCRTGTPESCAGRRLDDRRTTVDDYLGTDSSLDQGGVHLNSTIFSGALWDLRRTLDPLTADRLVYRALAEYLTPLDDFVDGRDAVLAAGRSMNLSRAQLRTVAAAFDAHGIRAGWESRLGTDSRALVRAIPTSMAAPAVAGGRWVMGNATGTGDPALYTGSTAGPGTPTRLSPQDGRRHSWAATDGRSAAWLAVGPDAEGKFGMEVLTRPLAGGPVRSLLASRTEQLGEVRISGGDIAFLAEDFATGRTVIRLSRDGAAPVELPLPDGHRPSGLTLKDGLLGWTERWTTGQQERSAATVRSLATGRVTARYESAGSISSTLLAGGRLLWTETPAGPTARSAIRSGALDGSGVTDLLPADSPYAAATPTLTASDQAVTFRTTGSRPADGWTNAALPKLWQLPITGGTPVRVSCNRGGQYEAAADRGTRVLWLDATPGRTDLVVREHPAGHC</sequence>
<evidence type="ECO:0000259" key="11">
    <source>
        <dbReference type="Pfam" id="PF02868"/>
    </source>
</evidence>
<accession>A0A7W7S7W4</accession>
<dbReference type="GO" id="GO:0004222">
    <property type="term" value="F:metalloendopeptidase activity"/>
    <property type="evidence" value="ECO:0007669"/>
    <property type="project" value="InterPro"/>
</dbReference>
<dbReference type="InterPro" id="IPR023612">
    <property type="entry name" value="Peptidase_M4"/>
</dbReference>
<reference evidence="13 14" key="1">
    <citation type="submission" date="2020-08" db="EMBL/GenBank/DDBJ databases">
        <title>Sequencing the genomes of 1000 actinobacteria strains.</title>
        <authorList>
            <person name="Klenk H.-P."/>
        </authorList>
    </citation>
    <scope>NUCLEOTIDE SEQUENCE [LARGE SCALE GENOMIC DNA]</scope>
    <source>
        <strain evidence="13 14">DSM 44786</strain>
    </source>
</reference>
<evidence type="ECO:0000259" key="10">
    <source>
        <dbReference type="Pfam" id="PF01447"/>
    </source>
</evidence>
<dbReference type="GO" id="GO:0006508">
    <property type="term" value="P:proteolysis"/>
    <property type="evidence" value="ECO:0007669"/>
    <property type="project" value="UniProtKB-KW"/>
</dbReference>
<evidence type="ECO:0000256" key="7">
    <source>
        <dbReference type="ARBA" id="ARBA00023049"/>
    </source>
</evidence>
<keyword evidence="4 9" id="KW-0732">Signal</keyword>
<dbReference type="EC" id="3.4.24.28" evidence="13"/>
<dbReference type="InterPro" id="IPR001570">
    <property type="entry name" value="Peptidase_M4_C_domain"/>
</dbReference>
<feature type="signal peptide" evidence="9">
    <location>
        <begin position="1"/>
        <end position="37"/>
    </location>
</feature>
<feature type="active site" evidence="8">
    <location>
        <position position="398"/>
    </location>
</feature>